<dbReference type="InterPro" id="IPR035547">
    <property type="entry name" value="Phospholipase_B"/>
</dbReference>
<keyword evidence="2" id="KW-1185">Reference proteome</keyword>
<dbReference type="PANTHER" id="PTHR21325">
    <property type="entry name" value="PHOSPHOLIPASE B, PLB1"/>
    <property type="match status" value="1"/>
</dbReference>
<organism evidence="1 2">
    <name type="scientific">Antrostomus carolinensis</name>
    <name type="common">Chuck-will's-widow</name>
    <name type="synonym">Caprimulgus carolinensis</name>
    <dbReference type="NCBI Taxonomy" id="279965"/>
    <lineage>
        <taxon>Eukaryota</taxon>
        <taxon>Metazoa</taxon>
        <taxon>Chordata</taxon>
        <taxon>Craniata</taxon>
        <taxon>Vertebrata</taxon>
        <taxon>Euteleostomi</taxon>
        <taxon>Archelosauria</taxon>
        <taxon>Archosauria</taxon>
        <taxon>Dinosauria</taxon>
        <taxon>Saurischia</taxon>
        <taxon>Theropoda</taxon>
        <taxon>Coelurosauria</taxon>
        <taxon>Aves</taxon>
        <taxon>Neognathae</taxon>
        <taxon>Neoaves</taxon>
        <taxon>Strisores</taxon>
        <taxon>Caprimulgiformes</taxon>
        <taxon>Caprimulgidae</taxon>
        <taxon>Antrostomus</taxon>
    </lineage>
</organism>
<dbReference type="InterPro" id="IPR038885">
    <property type="entry name" value="PLB1"/>
</dbReference>
<dbReference type="SUPFAM" id="SSF52266">
    <property type="entry name" value="SGNH hydrolase"/>
    <property type="match status" value="2"/>
</dbReference>
<name>A0A094LEP7_ANTCR</name>
<protein>
    <submittedName>
        <fullName evidence="1">Phospholipase B1, membrane-associated</fullName>
    </submittedName>
</protein>
<dbReference type="GO" id="GO:0004622">
    <property type="term" value="F:phosphatidylcholine lysophospholipase activity"/>
    <property type="evidence" value="ECO:0007669"/>
    <property type="project" value="TreeGrafter"/>
</dbReference>
<sequence length="621" mass="69463">LHRHLPAQARNLLRLMKTDPRIDFSADWKLIIVHIGGNDLCNYCKDPDHYSAVNFISRIQETLDILHKQASAVPKALVSLVEVMDLLPLRQLFVDTRVQCPTYMADYLCSCVLTGEENSPNLTMVREATRAYQLGIQRLVESGRYDTHENFTVIIQPFLQNIKIPLAQDGHPDVSYFAPDCLHPSQKGHSQLAKALWNAVLQPVDQKADSFDFTADIVLDCPTWNKPFLGTYKNSNFTYPPVEPTNEPIENWGSDLSCPEQTPSSRVPTSVHKLQPADIKVIGALGDSLTTAVGAKATDLQTDWRGLSWSIGGDGTLETQATLPNILKKFNPNLIGFSTGSSKETAGFNVAERGTTARNMSAQARELVELMRSSSKINFKEDWKLITVLVGGNDLCQYCLDKETYSVQNYVKHLQDTLDIFYEELPRVFVNMVEILEISGLRQIAASSSRCALTAKNVCPCFLNPEENSSELQEINRVNRDFQAEALQLTNSGRYEEREDFAVVMQPFFRNTLLPLDSNGKPDLSFFASDCFHFSVRGYAEMAMALWNNMLEPVGEKQTYNNFTHDRSKLKCPNPEKPFISTLRNSGFRNSDLNLGKTKSSVPYWAVIVAAVAGVLAGSLL</sequence>
<evidence type="ECO:0000313" key="1">
    <source>
        <dbReference type="EMBL" id="KFZ62469.1"/>
    </source>
</evidence>
<dbReference type="CDD" id="cd01824">
    <property type="entry name" value="Phospholipase_B_like"/>
    <property type="match status" value="1"/>
</dbReference>
<dbReference type="EMBL" id="KL356394">
    <property type="protein sequence ID" value="KFZ62469.1"/>
    <property type="molecule type" value="Genomic_DNA"/>
</dbReference>
<dbReference type="GO" id="GO:0050253">
    <property type="term" value="F:retinyl-palmitate esterase activity"/>
    <property type="evidence" value="ECO:0007669"/>
    <property type="project" value="TreeGrafter"/>
</dbReference>
<dbReference type="AlphaFoldDB" id="A0A094LEP7"/>
<dbReference type="Proteomes" id="UP000053620">
    <property type="component" value="Unassembled WGS sequence"/>
</dbReference>
<proteinExistence type="predicted"/>
<dbReference type="PANTHER" id="PTHR21325:SF52">
    <property type="entry name" value="PHOSPHOLIPASE B1, MEMBRANE-ASSOCIATED"/>
    <property type="match status" value="1"/>
</dbReference>
<dbReference type="Pfam" id="PF00657">
    <property type="entry name" value="Lipase_GDSL"/>
    <property type="match status" value="2"/>
</dbReference>
<reference evidence="1 2" key="1">
    <citation type="submission" date="2014-04" db="EMBL/GenBank/DDBJ databases">
        <title>Genome evolution of avian class.</title>
        <authorList>
            <person name="Zhang G."/>
            <person name="Li C."/>
        </authorList>
    </citation>
    <scope>NUCLEOTIDE SEQUENCE [LARGE SCALE GENOMIC DNA]</scope>
    <source>
        <strain evidence="1">BGI_N321</strain>
    </source>
</reference>
<feature type="non-terminal residue" evidence="1">
    <location>
        <position position="621"/>
    </location>
</feature>
<feature type="non-terminal residue" evidence="1">
    <location>
        <position position="1"/>
    </location>
</feature>
<dbReference type="InterPro" id="IPR001087">
    <property type="entry name" value="GDSL"/>
</dbReference>
<dbReference type="GO" id="GO:0031526">
    <property type="term" value="C:brush border membrane"/>
    <property type="evidence" value="ECO:0007669"/>
    <property type="project" value="TreeGrafter"/>
</dbReference>
<accession>A0A094LEP7</accession>
<dbReference type="Gene3D" id="3.40.50.1110">
    <property type="entry name" value="SGNH hydrolase"/>
    <property type="match status" value="2"/>
</dbReference>
<dbReference type="GO" id="GO:0006644">
    <property type="term" value="P:phospholipid metabolic process"/>
    <property type="evidence" value="ECO:0007669"/>
    <property type="project" value="TreeGrafter"/>
</dbReference>
<dbReference type="InterPro" id="IPR036514">
    <property type="entry name" value="SGNH_hydro_sf"/>
</dbReference>
<dbReference type="GO" id="GO:0004623">
    <property type="term" value="F:phospholipase A2 activity"/>
    <property type="evidence" value="ECO:0007669"/>
    <property type="project" value="TreeGrafter"/>
</dbReference>
<evidence type="ECO:0000313" key="2">
    <source>
        <dbReference type="Proteomes" id="UP000053620"/>
    </source>
</evidence>
<gene>
    <name evidence="1" type="ORF">N321_05619</name>
</gene>